<keyword evidence="1" id="KW-0812">Transmembrane</keyword>
<evidence type="ECO:0000256" key="2">
    <source>
        <dbReference type="ARBA" id="ARBA00022989"/>
    </source>
</evidence>
<evidence type="ECO:0000256" key="1">
    <source>
        <dbReference type="ARBA" id="ARBA00022692"/>
    </source>
</evidence>
<keyword evidence="2" id="KW-1133">Transmembrane helix</keyword>
<dbReference type="GO" id="GO:0016020">
    <property type="term" value="C:membrane"/>
    <property type="evidence" value="ECO:0007669"/>
    <property type="project" value="InterPro"/>
</dbReference>
<dbReference type="EMBL" id="UYSL01002273">
    <property type="protein sequence ID" value="VDL65750.1"/>
    <property type="molecule type" value="Genomic_DNA"/>
</dbReference>
<feature type="domain" description="ABC transmembrane type-1" evidence="4">
    <location>
        <begin position="1"/>
        <end position="53"/>
    </location>
</feature>
<dbReference type="Gene3D" id="1.20.1560.10">
    <property type="entry name" value="ABC transporter type 1, transmembrane domain"/>
    <property type="match status" value="1"/>
</dbReference>
<dbReference type="Proteomes" id="UP000271162">
    <property type="component" value="Unassembled WGS sequence"/>
</dbReference>
<dbReference type="GO" id="GO:0005524">
    <property type="term" value="F:ATP binding"/>
    <property type="evidence" value="ECO:0007669"/>
    <property type="project" value="InterPro"/>
</dbReference>
<dbReference type="PROSITE" id="PS50929">
    <property type="entry name" value="ABC_TM1F"/>
    <property type="match status" value="1"/>
</dbReference>
<dbReference type="InterPro" id="IPR011527">
    <property type="entry name" value="ABC1_TM_dom"/>
</dbReference>
<dbReference type="InterPro" id="IPR036640">
    <property type="entry name" value="ABC1_TM_sf"/>
</dbReference>
<dbReference type="STRING" id="27835.A0A0N4XI08"/>
<keyword evidence="3" id="KW-0472">Membrane</keyword>
<reference evidence="7" key="1">
    <citation type="submission" date="2017-02" db="UniProtKB">
        <authorList>
            <consortium name="WormBaseParasite"/>
        </authorList>
    </citation>
    <scope>IDENTIFICATION</scope>
</reference>
<evidence type="ECO:0000256" key="3">
    <source>
        <dbReference type="ARBA" id="ARBA00023136"/>
    </source>
</evidence>
<accession>A0A0N4XI08</accession>
<name>A0A0N4XI08_NIPBR</name>
<keyword evidence="6" id="KW-1185">Reference proteome</keyword>
<evidence type="ECO:0000259" key="4">
    <source>
        <dbReference type="PROSITE" id="PS50929"/>
    </source>
</evidence>
<proteinExistence type="predicted"/>
<dbReference type="SUPFAM" id="SSF90123">
    <property type="entry name" value="ABC transporter transmembrane region"/>
    <property type="match status" value="1"/>
</dbReference>
<dbReference type="AlphaFoldDB" id="A0A0N4XI08"/>
<reference evidence="5 6" key="2">
    <citation type="submission" date="2018-11" db="EMBL/GenBank/DDBJ databases">
        <authorList>
            <consortium name="Pathogen Informatics"/>
        </authorList>
    </citation>
    <scope>NUCLEOTIDE SEQUENCE [LARGE SCALE GENOMIC DNA]</scope>
</reference>
<sequence>MGALTMISTLFGGLRGGCFDYATALVSRQVRLDLFSSLVKQDIAFFDLTKSASPGGTFFFGRMGTFLKTVLQPQCCDFPSRFRTFRMRCREEAERRSGSLGL</sequence>
<evidence type="ECO:0000313" key="6">
    <source>
        <dbReference type="Proteomes" id="UP000271162"/>
    </source>
</evidence>
<dbReference type="GO" id="GO:0140359">
    <property type="term" value="F:ABC-type transporter activity"/>
    <property type="evidence" value="ECO:0007669"/>
    <property type="project" value="InterPro"/>
</dbReference>
<protein>
    <submittedName>
        <fullName evidence="7">ABC transmembrane type-1 domain-containing protein</fullName>
    </submittedName>
</protein>
<evidence type="ECO:0000313" key="7">
    <source>
        <dbReference type="WBParaSite" id="NBR_0000216001-mRNA-1"/>
    </source>
</evidence>
<organism evidence="7">
    <name type="scientific">Nippostrongylus brasiliensis</name>
    <name type="common">Rat hookworm</name>
    <dbReference type="NCBI Taxonomy" id="27835"/>
    <lineage>
        <taxon>Eukaryota</taxon>
        <taxon>Metazoa</taxon>
        <taxon>Ecdysozoa</taxon>
        <taxon>Nematoda</taxon>
        <taxon>Chromadorea</taxon>
        <taxon>Rhabditida</taxon>
        <taxon>Rhabditina</taxon>
        <taxon>Rhabditomorpha</taxon>
        <taxon>Strongyloidea</taxon>
        <taxon>Heligmosomidae</taxon>
        <taxon>Nippostrongylus</taxon>
    </lineage>
</organism>
<dbReference type="WBParaSite" id="NBR_0000216001-mRNA-1">
    <property type="protein sequence ID" value="NBR_0000216001-mRNA-1"/>
    <property type="gene ID" value="NBR_0000216001"/>
</dbReference>
<evidence type="ECO:0000313" key="5">
    <source>
        <dbReference type="EMBL" id="VDL65750.1"/>
    </source>
</evidence>
<gene>
    <name evidence="5" type="ORF">NBR_LOCUS2161</name>
</gene>